<organism evidence="6 7">
    <name type="scientific">Thalassospira marina</name>
    <dbReference type="NCBI Taxonomy" id="2048283"/>
    <lineage>
        <taxon>Bacteria</taxon>
        <taxon>Pseudomonadati</taxon>
        <taxon>Pseudomonadota</taxon>
        <taxon>Alphaproteobacteria</taxon>
        <taxon>Rhodospirillales</taxon>
        <taxon>Thalassospiraceae</taxon>
        <taxon>Thalassospira</taxon>
    </lineage>
</organism>
<dbReference type="PANTHER" id="PTHR30537">
    <property type="entry name" value="HTH-TYPE TRANSCRIPTIONAL REGULATOR"/>
    <property type="match status" value="1"/>
</dbReference>
<dbReference type="Proteomes" id="UP000233458">
    <property type="component" value="Chromosome"/>
</dbReference>
<evidence type="ECO:0000313" key="7">
    <source>
        <dbReference type="Proteomes" id="UP000233458"/>
    </source>
</evidence>
<dbReference type="RefSeq" id="WP_101285258.1">
    <property type="nucleotide sequence ID" value="NZ_CP024199.1"/>
</dbReference>
<evidence type="ECO:0000256" key="4">
    <source>
        <dbReference type="ARBA" id="ARBA00023163"/>
    </source>
</evidence>
<dbReference type="Pfam" id="PF00126">
    <property type="entry name" value="HTH_1"/>
    <property type="match status" value="1"/>
</dbReference>
<feature type="domain" description="HTH lysR-type" evidence="5">
    <location>
        <begin position="7"/>
        <end position="64"/>
    </location>
</feature>
<protein>
    <submittedName>
        <fullName evidence="6">LysR family transcriptional regulator</fullName>
    </submittedName>
</protein>
<dbReference type="PRINTS" id="PR00039">
    <property type="entry name" value="HTHLYSR"/>
</dbReference>
<dbReference type="InterPro" id="IPR058163">
    <property type="entry name" value="LysR-type_TF_proteobact-type"/>
</dbReference>
<dbReference type="Gene3D" id="1.10.10.10">
    <property type="entry name" value="Winged helix-like DNA-binding domain superfamily/Winged helix DNA-binding domain"/>
    <property type="match status" value="1"/>
</dbReference>
<evidence type="ECO:0000256" key="3">
    <source>
        <dbReference type="ARBA" id="ARBA00023125"/>
    </source>
</evidence>
<dbReference type="InterPro" id="IPR005119">
    <property type="entry name" value="LysR_subst-bd"/>
</dbReference>
<evidence type="ECO:0000256" key="2">
    <source>
        <dbReference type="ARBA" id="ARBA00023015"/>
    </source>
</evidence>
<keyword evidence="7" id="KW-1185">Reference proteome</keyword>
<dbReference type="PANTHER" id="PTHR30537:SF26">
    <property type="entry name" value="GLYCINE CLEAVAGE SYSTEM TRANSCRIPTIONAL ACTIVATOR"/>
    <property type="match status" value="1"/>
</dbReference>
<reference evidence="6 7" key="1">
    <citation type="submission" date="2017-10" db="EMBL/GenBank/DDBJ databases">
        <title>Biodiversity and function of Thalassospira species in the particle-attached aromatic-hydrocarbon-degrading consortia from the surface seawater of the China South Sea.</title>
        <authorList>
            <person name="Dong C."/>
            <person name="Liu R."/>
            <person name="Shao Z."/>
        </authorList>
    </citation>
    <scope>NUCLEOTIDE SEQUENCE [LARGE SCALE GENOMIC DNA]</scope>
    <source>
        <strain evidence="6 7">CSC3H3</strain>
    </source>
</reference>
<dbReference type="InterPro" id="IPR000847">
    <property type="entry name" value="LysR_HTH_N"/>
</dbReference>
<dbReference type="Pfam" id="PF03466">
    <property type="entry name" value="LysR_substrate"/>
    <property type="match status" value="1"/>
</dbReference>
<name>A0ABM6QB26_9PROT</name>
<accession>A0ABM6QB26</accession>
<dbReference type="Gene3D" id="3.40.190.10">
    <property type="entry name" value="Periplasmic binding protein-like II"/>
    <property type="match status" value="2"/>
</dbReference>
<keyword evidence="2" id="KW-0805">Transcription regulation</keyword>
<keyword evidence="3" id="KW-0238">DNA-binding</keyword>
<dbReference type="InterPro" id="IPR036388">
    <property type="entry name" value="WH-like_DNA-bd_sf"/>
</dbReference>
<dbReference type="SUPFAM" id="SSF46785">
    <property type="entry name" value="Winged helix' DNA-binding domain"/>
    <property type="match status" value="1"/>
</dbReference>
<evidence type="ECO:0000256" key="1">
    <source>
        <dbReference type="ARBA" id="ARBA00009437"/>
    </source>
</evidence>
<dbReference type="SUPFAM" id="SSF53850">
    <property type="entry name" value="Periplasmic binding protein-like II"/>
    <property type="match status" value="1"/>
</dbReference>
<keyword evidence="4" id="KW-0804">Transcription</keyword>
<comment type="similarity">
    <text evidence="1">Belongs to the LysR transcriptional regulatory family.</text>
</comment>
<evidence type="ECO:0000313" key="6">
    <source>
        <dbReference type="EMBL" id="AUG53762.1"/>
    </source>
</evidence>
<sequence>MRYGNIPSPHALIAFEAAARCGSFTRAAQELGIGQPAVSHQVTLLEDQLNQPLFRRLHRGVALTGAGQELYDSVSAAFGQIDQTVETIRTRRSTRISVGTDFAFASFILMPHLADFTARFPDIEVNVVTNQTGRFGADANIDIELSFGHCGPHGILLLAERVTPVCSPALLARYGQARTPADLCTMPLLHLDSEIENRWFNWESWLRTAGHNPGGPLSGHRFNTYLLVLSAALSGQGVALGWTALLQQHLQSGQLVQASTITLSSERGYVLTSRAAPRRQSQVTAFANWAREIIADDNVTTFGTSTEAPAADSAGTL</sequence>
<dbReference type="CDD" id="cd08432">
    <property type="entry name" value="PBP2_GcdR_TrpI_HvrB_AmpR_like"/>
    <property type="match status" value="1"/>
</dbReference>
<evidence type="ECO:0000259" key="5">
    <source>
        <dbReference type="PROSITE" id="PS50931"/>
    </source>
</evidence>
<dbReference type="EMBL" id="CP024199">
    <property type="protein sequence ID" value="AUG53762.1"/>
    <property type="molecule type" value="Genomic_DNA"/>
</dbReference>
<proteinExistence type="inferred from homology"/>
<dbReference type="InterPro" id="IPR036390">
    <property type="entry name" value="WH_DNA-bd_sf"/>
</dbReference>
<gene>
    <name evidence="6" type="ORF">CSC3H3_14360</name>
</gene>
<dbReference type="PROSITE" id="PS50931">
    <property type="entry name" value="HTH_LYSR"/>
    <property type="match status" value="1"/>
</dbReference>